<comment type="subcellular location">
    <subcellularLocation>
        <location evidence="1">Cell membrane</location>
        <topology evidence="1">Multi-pass membrane protein</topology>
    </subcellularLocation>
</comment>
<keyword evidence="2" id="KW-1003">Cell membrane</keyword>
<keyword evidence="3 6" id="KW-0812">Transmembrane</keyword>
<sequence length="337" mass="35325">MLGAGTTSTDFLPLEGQGVTATGPAADSPILLILGLLLCCAALAAVYLAIFPPCAKISLQRTVSPSQQPSVLAGFTATATRVIENLLTQIRGAPALSAALEAAGLRLKPAEFIIIVASSTVVVAGVLLPIGGPLTALFIVATGGFGAKFLLGYLAGRRRASFNDQLDDSLQLMASGLRAGHSLLRAIDALSAEAETPTSEEFARIINETRLGRDVGQALDATAERMKSEDFLWVAQAIAIHREVGGNLAEVLDQVGQTIRERNQIRRQIQTLSAEGRISALVLMILPFGLGGILVLITPGYLTPLFDGPIGYAMVATAAILLVAGGLWLRKVISFKF</sequence>
<dbReference type="GO" id="GO:0005886">
    <property type="term" value="C:plasma membrane"/>
    <property type="evidence" value="ECO:0007669"/>
    <property type="project" value="UniProtKB-SubCell"/>
</dbReference>
<evidence type="ECO:0000256" key="4">
    <source>
        <dbReference type="ARBA" id="ARBA00022989"/>
    </source>
</evidence>
<organism evidence="8 9">
    <name type="scientific">Arthrobacter wenxiniae</name>
    <dbReference type="NCBI Taxonomy" id="2713570"/>
    <lineage>
        <taxon>Bacteria</taxon>
        <taxon>Bacillati</taxon>
        <taxon>Actinomycetota</taxon>
        <taxon>Actinomycetes</taxon>
        <taxon>Micrococcales</taxon>
        <taxon>Micrococcaceae</taxon>
        <taxon>Arthrobacter</taxon>
    </lineage>
</organism>
<dbReference type="PANTHER" id="PTHR35007:SF1">
    <property type="entry name" value="PILUS ASSEMBLY PROTEIN"/>
    <property type="match status" value="1"/>
</dbReference>
<name>A0A7Y7IFC0_9MICC</name>
<keyword evidence="5 6" id="KW-0472">Membrane</keyword>
<dbReference type="InterPro" id="IPR042094">
    <property type="entry name" value="T2SS_GspF_sf"/>
</dbReference>
<reference evidence="8 9" key="1">
    <citation type="submission" date="2020-02" db="EMBL/GenBank/DDBJ databases">
        <title>Genome sequence of strain AETb3-4.</title>
        <authorList>
            <person name="Gao J."/>
            <person name="Zhang X."/>
        </authorList>
    </citation>
    <scope>NUCLEOTIDE SEQUENCE [LARGE SCALE GENOMIC DNA]</scope>
    <source>
        <strain evidence="8 9">AETb3-4</strain>
    </source>
</reference>
<evidence type="ECO:0000259" key="7">
    <source>
        <dbReference type="Pfam" id="PF00482"/>
    </source>
</evidence>
<dbReference type="Pfam" id="PF00482">
    <property type="entry name" value="T2SSF"/>
    <property type="match status" value="1"/>
</dbReference>
<feature type="transmembrane region" description="Helical" evidence="6">
    <location>
        <begin position="136"/>
        <end position="156"/>
    </location>
</feature>
<proteinExistence type="predicted"/>
<comment type="caution">
    <text evidence="8">The sequence shown here is derived from an EMBL/GenBank/DDBJ whole genome shotgun (WGS) entry which is preliminary data.</text>
</comment>
<dbReference type="RefSeq" id="WP_176634165.1">
    <property type="nucleotide sequence ID" value="NZ_JAAMFM010000005.1"/>
</dbReference>
<evidence type="ECO:0000256" key="6">
    <source>
        <dbReference type="SAM" id="Phobius"/>
    </source>
</evidence>
<dbReference type="InterPro" id="IPR018076">
    <property type="entry name" value="T2SS_GspF_dom"/>
</dbReference>
<evidence type="ECO:0000256" key="3">
    <source>
        <dbReference type="ARBA" id="ARBA00022692"/>
    </source>
</evidence>
<evidence type="ECO:0000313" key="9">
    <source>
        <dbReference type="Proteomes" id="UP000543556"/>
    </source>
</evidence>
<feature type="transmembrane region" description="Helical" evidence="6">
    <location>
        <begin position="278"/>
        <end position="298"/>
    </location>
</feature>
<protein>
    <submittedName>
        <fullName evidence="8">Type II secretion system F family protein</fullName>
    </submittedName>
</protein>
<accession>A0A7Y7IFC0</accession>
<dbReference type="PANTHER" id="PTHR35007">
    <property type="entry name" value="INTEGRAL MEMBRANE PROTEIN-RELATED"/>
    <property type="match status" value="1"/>
</dbReference>
<dbReference type="AlphaFoldDB" id="A0A7Y7IFC0"/>
<feature type="transmembrane region" description="Helical" evidence="6">
    <location>
        <begin position="30"/>
        <end position="51"/>
    </location>
</feature>
<evidence type="ECO:0000256" key="2">
    <source>
        <dbReference type="ARBA" id="ARBA00022475"/>
    </source>
</evidence>
<keyword evidence="4 6" id="KW-1133">Transmembrane helix</keyword>
<dbReference type="Gene3D" id="1.20.81.30">
    <property type="entry name" value="Type II secretion system (T2SS), domain F"/>
    <property type="match status" value="1"/>
</dbReference>
<feature type="transmembrane region" description="Helical" evidence="6">
    <location>
        <begin position="112"/>
        <end position="130"/>
    </location>
</feature>
<evidence type="ECO:0000256" key="5">
    <source>
        <dbReference type="ARBA" id="ARBA00023136"/>
    </source>
</evidence>
<dbReference type="Proteomes" id="UP000543556">
    <property type="component" value="Unassembled WGS sequence"/>
</dbReference>
<evidence type="ECO:0000256" key="1">
    <source>
        <dbReference type="ARBA" id="ARBA00004651"/>
    </source>
</evidence>
<gene>
    <name evidence="8" type="ORF">G6034_05880</name>
</gene>
<dbReference type="EMBL" id="JAAMFM010000005">
    <property type="protein sequence ID" value="NVM94444.1"/>
    <property type="molecule type" value="Genomic_DNA"/>
</dbReference>
<evidence type="ECO:0000313" key="8">
    <source>
        <dbReference type="EMBL" id="NVM94444.1"/>
    </source>
</evidence>
<feature type="domain" description="Type II secretion system protein GspF" evidence="7">
    <location>
        <begin position="170"/>
        <end position="295"/>
    </location>
</feature>
<feature type="transmembrane region" description="Helical" evidence="6">
    <location>
        <begin position="310"/>
        <end position="329"/>
    </location>
</feature>
<keyword evidence="9" id="KW-1185">Reference proteome</keyword>